<feature type="compositionally biased region" description="Basic and acidic residues" evidence="1">
    <location>
        <begin position="1"/>
        <end position="10"/>
    </location>
</feature>
<dbReference type="EMBL" id="UYRT01089675">
    <property type="protein sequence ID" value="VDN35205.1"/>
    <property type="molecule type" value="Genomic_DNA"/>
</dbReference>
<feature type="region of interest" description="Disordered" evidence="1">
    <location>
        <begin position="1"/>
        <end position="23"/>
    </location>
</feature>
<evidence type="ECO:0000313" key="4">
    <source>
        <dbReference type="WBParaSite" id="GPUH_0002007701-mRNA-1"/>
    </source>
</evidence>
<evidence type="ECO:0000313" key="2">
    <source>
        <dbReference type="EMBL" id="VDN35205.1"/>
    </source>
</evidence>
<reference evidence="4" key="1">
    <citation type="submission" date="2016-06" db="UniProtKB">
        <authorList>
            <consortium name="WormBaseParasite"/>
        </authorList>
    </citation>
    <scope>IDENTIFICATION</scope>
</reference>
<name>A0A183EGG1_9BILA</name>
<protein>
    <submittedName>
        <fullName evidence="2 4">Uncharacterized protein</fullName>
    </submittedName>
</protein>
<reference evidence="2 3" key="2">
    <citation type="submission" date="2018-11" db="EMBL/GenBank/DDBJ databases">
        <authorList>
            <consortium name="Pathogen Informatics"/>
        </authorList>
    </citation>
    <scope>NUCLEOTIDE SEQUENCE [LARGE SCALE GENOMIC DNA]</scope>
</reference>
<evidence type="ECO:0000256" key="1">
    <source>
        <dbReference type="SAM" id="MobiDB-lite"/>
    </source>
</evidence>
<gene>
    <name evidence="2" type="ORF">GPUH_LOCUS20053</name>
</gene>
<keyword evidence="3" id="KW-1185">Reference proteome</keyword>
<evidence type="ECO:0000313" key="3">
    <source>
        <dbReference type="Proteomes" id="UP000271098"/>
    </source>
</evidence>
<sequence length="66" mass="6940">MAELRREWSLHHSAGYEDGSEAPTTGQWISGGIVALVQKPCSYSPNPAKTIKAPAVGRGSASWDGA</sequence>
<accession>A0A183EGG1</accession>
<dbReference type="Proteomes" id="UP000271098">
    <property type="component" value="Unassembled WGS sequence"/>
</dbReference>
<dbReference type="WBParaSite" id="GPUH_0002007701-mRNA-1">
    <property type="protein sequence ID" value="GPUH_0002007701-mRNA-1"/>
    <property type="gene ID" value="GPUH_0002007701"/>
</dbReference>
<organism evidence="4">
    <name type="scientific">Gongylonema pulchrum</name>
    <dbReference type="NCBI Taxonomy" id="637853"/>
    <lineage>
        <taxon>Eukaryota</taxon>
        <taxon>Metazoa</taxon>
        <taxon>Ecdysozoa</taxon>
        <taxon>Nematoda</taxon>
        <taxon>Chromadorea</taxon>
        <taxon>Rhabditida</taxon>
        <taxon>Spirurina</taxon>
        <taxon>Spiruromorpha</taxon>
        <taxon>Spiruroidea</taxon>
        <taxon>Gongylonematidae</taxon>
        <taxon>Gongylonema</taxon>
    </lineage>
</organism>
<proteinExistence type="predicted"/>
<dbReference type="AlphaFoldDB" id="A0A183EGG1"/>